<dbReference type="GO" id="GO:0005886">
    <property type="term" value="C:plasma membrane"/>
    <property type="evidence" value="ECO:0007669"/>
    <property type="project" value="UniProtKB-SubCell"/>
</dbReference>
<dbReference type="RefSeq" id="WP_092260311.1">
    <property type="nucleotide sequence ID" value="NZ_CP047199.1"/>
</dbReference>
<keyword evidence="4 7" id="KW-0812">Transmembrane</keyword>
<dbReference type="Gene3D" id="1.10.3720.10">
    <property type="entry name" value="MetI-like"/>
    <property type="match status" value="1"/>
</dbReference>
<dbReference type="PROSITE" id="PS50928">
    <property type="entry name" value="ABC_TM1"/>
    <property type="match status" value="1"/>
</dbReference>
<comment type="subcellular location">
    <subcellularLocation>
        <location evidence="1 7">Cell membrane</location>
        <topology evidence="1 7">Multi-pass membrane protein</topology>
    </subcellularLocation>
</comment>
<dbReference type="InterPro" id="IPR000515">
    <property type="entry name" value="MetI-like"/>
</dbReference>
<dbReference type="InterPro" id="IPR050366">
    <property type="entry name" value="BP-dependent_transpt_permease"/>
</dbReference>
<evidence type="ECO:0000256" key="3">
    <source>
        <dbReference type="ARBA" id="ARBA00022475"/>
    </source>
</evidence>
<evidence type="ECO:0000256" key="1">
    <source>
        <dbReference type="ARBA" id="ARBA00004651"/>
    </source>
</evidence>
<dbReference type="PANTHER" id="PTHR43386:SF23">
    <property type="entry name" value="ABC TRANSPORTER"/>
    <property type="match status" value="1"/>
</dbReference>
<evidence type="ECO:0000256" key="6">
    <source>
        <dbReference type="ARBA" id="ARBA00023136"/>
    </source>
</evidence>
<evidence type="ECO:0000313" key="10">
    <source>
        <dbReference type="Proteomes" id="UP000198929"/>
    </source>
</evidence>
<feature type="domain" description="ABC transmembrane type-1" evidence="8">
    <location>
        <begin position="78"/>
        <end position="268"/>
    </location>
</feature>
<feature type="transmembrane region" description="Helical" evidence="7">
    <location>
        <begin position="16"/>
        <end position="39"/>
    </location>
</feature>
<dbReference type="PANTHER" id="PTHR43386">
    <property type="entry name" value="OLIGOPEPTIDE TRANSPORT SYSTEM PERMEASE PROTEIN APPC"/>
    <property type="match status" value="1"/>
</dbReference>
<accession>A0A1H9VNB7</accession>
<feature type="transmembrane region" description="Helical" evidence="7">
    <location>
        <begin position="80"/>
        <end position="104"/>
    </location>
</feature>
<dbReference type="EMBL" id="FOGQ01000013">
    <property type="protein sequence ID" value="SES23038.1"/>
    <property type="molecule type" value="Genomic_DNA"/>
</dbReference>
<dbReference type="SUPFAM" id="SSF161098">
    <property type="entry name" value="MetI-like"/>
    <property type="match status" value="1"/>
</dbReference>
<feature type="transmembrane region" description="Helical" evidence="7">
    <location>
        <begin position="124"/>
        <end position="151"/>
    </location>
</feature>
<protein>
    <submittedName>
        <fullName evidence="9">Peptide/nickel transport system permease protein</fullName>
    </submittedName>
</protein>
<dbReference type="InterPro" id="IPR035906">
    <property type="entry name" value="MetI-like_sf"/>
</dbReference>
<dbReference type="CDD" id="cd06261">
    <property type="entry name" value="TM_PBP2"/>
    <property type="match status" value="1"/>
</dbReference>
<proteinExistence type="inferred from homology"/>
<gene>
    <name evidence="9" type="ORF">SAMN05661109_02311</name>
</gene>
<keyword evidence="2 7" id="KW-0813">Transport</keyword>
<dbReference type="STRING" id="1121357.SAMN05661109_02311"/>
<reference evidence="10" key="1">
    <citation type="submission" date="2016-10" db="EMBL/GenBank/DDBJ databases">
        <authorList>
            <person name="Varghese N."/>
            <person name="Submissions S."/>
        </authorList>
    </citation>
    <scope>NUCLEOTIDE SEQUENCE [LARGE SCALE GENOMIC DNA]</scope>
    <source>
        <strain evidence="10">DSM 20524</strain>
    </source>
</reference>
<evidence type="ECO:0000256" key="4">
    <source>
        <dbReference type="ARBA" id="ARBA00022692"/>
    </source>
</evidence>
<sequence length="282" mass="30733">MRSTLYQPRRTLNNRVLFAVFLVLAIVWVALIFFLAAAYPEASIRPTAGQRNLPPDSEFLLGTDWMGRDMMARTVKGLALSLRVAAVTATVSALVSVVLGILAASGPKWADRLVNWLVDMNLGVPHIVASLLISFAVGGGTLGVVLGVGLTQWAPLARLIRGEILKVREEPYVAMSRARGHSRGWVVRNHLLPALIPHILVGYVYMIPHSILHESSLTFLGFGFDPTRPSLGIILSEGMRFLSAGQWWLVAGPIVMLLVLVLLLEASSQLLRGLLAPATRHQ</sequence>
<keyword evidence="10" id="KW-1185">Reference proteome</keyword>
<keyword evidence="6 7" id="KW-0472">Membrane</keyword>
<feature type="transmembrane region" description="Helical" evidence="7">
    <location>
        <begin position="245"/>
        <end position="264"/>
    </location>
</feature>
<keyword evidence="3" id="KW-1003">Cell membrane</keyword>
<organism evidence="9 10">
    <name type="scientific">Corynebacterium cystitidis DSM 20524</name>
    <dbReference type="NCBI Taxonomy" id="1121357"/>
    <lineage>
        <taxon>Bacteria</taxon>
        <taxon>Bacillati</taxon>
        <taxon>Actinomycetota</taxon>
        <taxon>Actinomycetes</taxon>
        <taxon>Mycobacteriales</taxon>
        <taxon>Corynebacteriaceae</taxon>
        <taxon>Corynebacterium</taxon>
    </lineage>
</organism>
<evidence type="ECO:0000256" key="2">
    <source>
        <dbReference type="ARBA" id="ARBA00022448"/>
    </source>
</evidence>
<dbReference type="Pfam" id="PF00528">
    <property type="entry name" value="BPD_transp_1"/>
    <property type="match status" value="1"/>
</dbReference>
<evidence type="ECO:0000256" key="5">
    <source>
        <dbReference type="ARBA" id="ARBA00022989"/>
    </source>
</evidence>
<feature type="transmembrane region" description="Helical" evidence="7">
    <location>
        <begin position="185"/>
        <end position="207"/>
    </location>
</feature>
<dbReference type="GO" id="GO:0055085">
    <property type="term" value="P:transmembrane transport"/>
    <property type="evidence" value="ECO:0007669"/>
    <property type="project" value="InterPro"/>
</dbReference>
<keyword evidence="5 7" id="KW-1133">Transmembrane helix</keyword>
<evidence type="ECO:0000313" key="9">
    <source>
        <dbReference type="EMBL" id="SES23038.1"/>
    </source>
</evidence>
<dbReference type="AlphaFoldDB" id="A0A1H9VNB7"/>
<name>A0A1H9VNB7_9CORY</name>
<evidence type="ECO:0000256" key="7">
    <source>
        <dbReference type="RuleBase" id="RU363032"/>
    </source>
</evidence>
<comment type="similarity">
    <text evidence="7">Belongs to the binding-protein-dependent transport system permease family.</text>
</comment>
<dbReference type="Proteomes" id="UP000198929">
    <property type="component" value="Unassembled WGS sequence"/>
</dbReference>
<evidence type="ECO:0000259" key="8">
    <source>
        <dbReference type="PROSITE" id="PS50928"/>
    </source>
</evidence>